<dbReference type="Gene3D" id="3.10.180.10">
    <property type="entry name" value="2,3-Dihydroxybiphenyl 1,2-Dioxygenase, domain 1"/>
    <property type="match status" value="1"/>
</dbReference>
<dbReference type="RefSeq" id="WP_274232342.1">
    <property type="nucleotide sequence ID" value="NZ_BAABHQ010000008.1"/>
</dbReference>
<name>A0ABP9EIX6_9PSEU</name>
<comment type="caution">
    <text evidence="2">The sequence shown here is derived from an EMBL/GenBank/DDBJ whole genome shotgun (WGS) entry which is preliminary data.</text>
</comment>
<feature type="domain" description="VOC" evidence="1">
    <location>
        <begin position="4"/>
        <end position="123"/>
    </location>
</feature>
<evidence type="ECO:0000259" key="1">
    <source>
        <dbReference type="PROSITE" id="PS51819"/>
    </source>
</evidence>
<evidence type="ECO:0000313" key="3">
    <source>
        <dbReference type="Proteomes" id="UP001500457"/>
    </source>
</evidence>
<dbReference type="PROSITE" id="PS51819">
    <property type="entry name" value="VOC"/>
    <property type="match status" value="1"/>
</dbReference>
<evidence type="ECO:0000313" key="2">
    <source>
        <dbReference type="EMBL" id="GAA4878941.1"/>
    </source>
</evidence>
<dbReference type="Pfam" id="PF00903">
    <property type="entry name" value="Glyoxalase"/>
    <property type="match status" value="1"/>
</dbReference>
<dbReference type="CDD" id="cd06587">
    <property type="entry name" value="VOC"/>
    <property type="match status" value="1"/>
</dbReference>
<accession>A0ABP9EIX6</accession>
<dbReference type="InterPro" id="IPR004360">
    <property type="entry name" value="Glyas_Fos-R_dOase_dom"/>
</dbReference>
<gene>
    <name evidence="2" type="ORF">GCM10023203_31890</name>
</gene>
<dbReference type="Proteomes" id="UP001500457">
    <property type="component" value="Unassembled WGS sequence"/>
</dbReference>
<dbReference type="InterPro" id="IPR037523">
    <property type="entry name" value="VOC_core"/>
</dbReference>
<organism evidence="2 3">
    <name type="scientific">Actinomycetospora straminea</name>
    <dbReference type="NCBI Taxonomy" id="663607"/>
    <lineage>
        <taxon>Bacteria</taxon>
        <taxon>Bacillati</taxon>
        <taxon>Actinomycetota</taxon>
        <taxon>Actinomycetes</taxon>
        <taxon>Pseudonocardiales</taxon>
        <taxon>Pseudonocardiaceae</taxon>
        <taxon>Actinomycetospora</taxon>
    </lineage>
</organism>
<protein>
    <recommendedName>
        <fullName evidence="1">VOC domain-containing protein</fullName>
    </recommendedName>
</protein>
<sequence length="129" mass="14105">MTDRTDHGHGVRLRPMVHVEDLTASVAFYEQLGARVVHGRRDGDRALIEIGDARVGLLAHPPYPCQGEGAVELGFECSDPLEEVEARLRARGVTIARPTSDEAGGRQLRVVTPDGLLLKIDELDPVLFD</sequence>
<dbReference type="InterPro" id="IPR029068">
    <property type="entry name" value="Glyas_Bleomycin-R_OHBP_Dase"/>
</dbReference>
<proteinExistence type="predicted"/>
<dbReference type="SUPFAM" id="SSF54593">
    <property type="entry name" value="Glyoxalase/Bleomycin resistance protein/Dihydroxybiphenyl dioxygenase"/>
    <property type="match status" value="1"/>
</dbReference>
<reference evidence="3" key="1">
    <citation type="journal article" date="2019" name="Int. J. Syst. Evol. Microbiol.">
        <title>The Global Catalogue of Microorganisms (GCM) 10K type strain sequencing project: providing services to taxonomists for standard genome sequencing and annotation.</title>
        <authorList>
            <consortium name="The Broad Institute Genomics Platform"/>
            <consortium name="The Broad Institute Genome Sequencing Center for Infectious Disease"/>
            <person name="Wu L."/>
            <person name="Ma J."/>
        </authorList>
    </citation>
    <scope>NUCLEOTIDE SEQUENCE [LARGE SCALE GENOMIC DNA]</scope>
    <source>
        <strain evidence="3">JCM 17983</strain>
    </source>
</reference>
<keyword evidence="3" id="KW-1185">Reference proteome</keyword>
<dbReference type="EMBL" id="BAABHQ010000008">
    <property type="protein sequence ID" value="GAA4878941.1"/>
    <property type="molecule type" value="Genomic_DNA"/>
</dbReference>